<sequence>MKKNAKKINLSALKVIDQKEMATLHGGLQQMEEVADIGLTSVAYDYDKGSLCSVFKDIDF</sequence>
<protein>
    <recommendedName>
        <fullName evidence="3">Bacteriocin</fullName>
    </recommendedName>
</protein>
<comment type="caution">
    <text evidence="1">The sequence shown here is derived from an EMBL/GenBank/DDBJ whole genome shotgun (WGS) entry which is preliminary data.</text>
</comment>
<gene>
    <name evidence="1" type="ORF">ACFONJ_10780</name>
</gene>
<evidence type="ECO:0000313" key="2">
    <source>
        <dbReference type="Proteomes" id="UP001595735"/>
    </source>
</evidence>
<evidence type="ECO:0008006" key="3">
    <source>
        <dbReference type="Google" id="ProtNLM"/>
    </source>
</evidence>
<dbReference type="EMBL" id="JBHRYO010000002">
    <property type="protein sequence ID" value="MFC3756451.1"/>
    <property type="molecule type" value="Genomic_DNA"/>
</dbReference>
<name>A0ABV7XTV8_9FLAO</name>
<proteinExistence type="predicted"/>
<accession>A0ABV7XTV8</accession>
<evidence type="ECO:0000313" key="1">
    <source>
        <dbReference type="EMBL" id="MFC3756451.1"/>
    </source>
</evidence>
<keyword evidence="2" id="KW-1185">Reference proteome</keyword>
<reference evidence="2" key="1">
    <citation type="journal article" date="2019" name="Int. J. Syst. Evol. Microbiol.">
        <title>The Global Catalogue of Microorganisms (GCM) 10K type strain sequencing project: providing services to taxonomists for standard genome sequencing and annotation.</title>
        <authorList>
            <consortium name="The Broad Institute Genomics Platform"/>
            <consortium name="The Broad Institute Genome Sequencing Center for Infectious Disease"/>
            <person name="Wu L."/>
            <person name="Ma J."/>
        </authorList>
    </citation>
    <scope>NUCLEOTIDE SEQUENCE [LARGE SCALE GENOMIC DNA]</scope>
    <source>
        <strain evidence="2">CECT 7798</strain>
    </source>
</reference>
<organism evidence="1 2">
    <name type="scientific">Chryseobacterium tructae</name>
    <dbReference type="NCBI Taxonomy" id="1037380"/>
    <lineage>
        <taxon>Bacteria</taxon>
        <taxon>Pseudomonadati</taxon>
        <taxon>Bacteroidota</taxon>
        <taxon>Flavobacteriia</taxon>
        <taxon>Flavobacteriales</taxon>
        <taxon>Weeksellaceae</taxon>
        <taxon>Chryseobacterium group</taxon>
        <taxon>Chryseobacterium</taxon>
    </lineage>
</organism>
<dbReference type="Proteomes" id="UP001595735">
    <property type="component" value="Unassembled WGS sequence"/>
</dbReference>
<dbReference type="RefSeq" id="WP_290296964.1">
    <property type="nucleotide sequence ID" value="NZ_JAUFQR010000001.1"/>
</dbReference>